<dbReference type="PROSITE" id="PS50943">
    <property type="entry name" value="HTH_CROC1"/>
    <property type="match status" value="1"/>
</dbReference>
<feature type="domain" description="HTH cro/C1-type" evidence="2">
    <location>
        <begin position="6"/>
        <end position="60"/>
    </location>
</feature>
<dbReference type="Gene3D" id="1.10.260.40">
    <property type="entry name" value="lambda repressor-like DNA-binding domains"/>
    <property type="match status" value="1"/>
</dbReference>
<accession>A0ABV1MRS2</accession>
<dbReference type="InterPro" id="IPR001387">
    <property type="entry name" value="Cro/C1-type_HTH"/>
</dbReference>
<gene>
    <name evidence="3" type="ORF">ABNX05_11330</name>
</gene>
<dbReference type="SMART" id="SM00530">
    <property type="entry name" value="HTH_XRE"/>
    <property type="match status" value="1"/>
</dbReference>
<reference evidence="3 4" key="1">
    <citation type="submission" date="2024-06" db="EMBL/GenBank/DDBJ databases">
        <title>Lysinibacillus zambalefons sp. nov., a Novel Firmicute Isolated from the Poon Bato Zambales Hyperalkaline Spring.</title>
        <authorList>
            <person name="Aja J.A."/>
            <person name="Lazaro J.E.H."/>
            <person name="Llorin L.D."/>
            <person name="Lim K.R."/>
            <person name="Teodosio J."/>
            <person name="Dalisay D.S."/>
        </authorList>
    </citation>
    <scope>NUCLEOTIDE SEQUENCE [LARGE SCALE GENOMIC DNA]</scope>
    <source>
        <strain evidence="3 4">M3</strain>
    </source>
</reference>
<organism evidence="3 4">
    <name type="scientific">Lysinibacillus zambalensis</name>
    <dbReference type="NCBI Taxonomy" id="3160866"/>
    <lineage>
        <taxon>Bacteria</taxon>
        <taxon>Bacillati</taxon>
        <taxon>Bacillota</taxon>
        <taxon>Bacilli</taxon>
        <taxon>Bacillales</taxon>
        <taxon>Bacillaceae</taxon>
        <taxon>Lysinibacillus</taxon>
    </lineage>
</organism>
<dbReference type="EMBL" id="JBEGDG010000007">
    <property type="protein sequence ID" value="MEQ6355210.1"/>
    <property type="molecule type" value="Genomic_DNA"/>
</dbReference>
<sequence length="106" mass="12340">MFQQRLKIARKNKKYTQEELAELVVTTKATISNYENGYSSPSIEMLLLLSAKLDVSVDYLLGNEEREFDLIDSNFTKNELEIIKDSLNNRKNEIDSILLKIERLLK</sequence>
<dbReference type="CDD" id="cd00093">
    <property type="entry name" value="HTH_XRE"/>
    <property type="match status" value="1"/>
</dbReference>
<protein>
    <submittedName>
        <fullName evidence="3">Helix-turn-helix transcriptional regulator</fullName>
    </submittedName>
</protein>
<dbReference type="PANTHER" id="PTHR46558:SF11">
    <property type="entry name" value="HTH-TYPE TRANSCRIPTIONAL REGULATOR XRE"/>
    <property type="match status" value="1"/>
</dbReference>
<dbReference type="RefSeq" id="WP_349659839.1">
    <property type="nucleotide sequence ID" value="NZ_JBEGDG010000007.1"/>
</dbReference>
<evidence type="ECO:0000313" key="4">
    <source>
        <dbReference type="Proteomes" id="UP001478862"/>
    </source>
</evidence>
<evidence type="ECO:0000256" key="1">
    <source>
        <dbReference type="ARBA" id="ARBA00023125"/>
    </source>
</evidence>
<evidence type="ECO:0000259" key="2">
    <source>
        <dbReference type="PROSITE" id="PS50943"/>
    </source>
</evidence>
<dbReference type="InterPro" id="IPR010982">
    <property type="entry name" value="Lambda_DNA-bd_dom_sf"/>
</dbReference>
<keyword evidence="4" id="KW-1185">Reference proteome</keyword>
<dbReference type="Proteomes" id="UP001478862">
    <property type="component" value="Unassembled WGS sequence"/>
</dbReference>
<dbReference type="SUPFAM" id="SSF47413">
    <property type="entry name" value="lambda repressor-like DNA-binding domains"/>
    <property type="match status" value="1"/>
</dbReference>
<proteinExistence type="predicted"/>
<keyword evidence="1" id="KW-0238">DNA-binding</keyword>
<comment type="caution">
    <text evidence="3">The sequence shown here is derived from an EMBL/GenBank/DDBJ whole genome shotgun (WGS) entry which is preliminary data.</text>
</comment>
<evidence type="ECO:0000313" key="3">
    <source>
        <dbReference type="EMBL" id="MEQ6355210.1"/>
    </source>
</evidence>
<dbReference type="PANTHER" id="PTHR46558">
    <property type="entry name" value="TRACRIPTIONAL REGULATORY PROTEIN-RELATED-RELATED"/>
    <property type="match status" value="1"/>
</dbReference>
<dbReference type="Pfam" id="PF01381">
    <property type="entry name" value="HTH_3"/>
    <property type="match status" value="1"/>
</dbReference>
<name>A0ABV1MRS2_9BACI</name>